<organism evidence="1 2">
    <name type="scientific">Paramecium sonneborni</name>
    <dbReference type="NCBI Taxonomy" id="65129"/>
    <lineage>
        <taxon>Eukaryota</taxon>
        <taxon>Sar</taxon>
        <taxon>Alveolata</taxon>
        <taxon>Ciliophora</taxon>
        <taxon>Intramacronucleata</taxon>
        <taxon>Oligohymenophorea</taxon>
        <taxon>Peniculida</taxon>
        <taxon>Parameciidae</taxon>
        <taxon>Paramecium</taxon>
    </lineage>
</organism>
<gene>
    <name evidence="1" type="ORF">PSON_ATCC_30995.1.T2010031</name>
</gene>
<proteinExistence type="predicted"/>
<dbReference type="OrthoDB" id="320641at2759"/>
<accession>A0A8S1RL94</accession>
<dbReference type="EMBL" id="CAJJDN010000201">
    <property type="protein sequence ID" value="CAD8128968.1"/>
    <property type="molecule type" value="Genomic_DNA"/>
</dbReference>
<name>A0A8S1RL94_9CILI</name>
<sequence length="185" mass="22224">MYCKYNEKELKQIGGGFYDEEGNEKKIGKWVELDDKNYDQKQFTYNGEYNVNGRKVGRWDTMYCKYNEKELKQIGGGFYDEEGNEKKIGKWVELDKNYDQKQFTYNGEYNVNGRKVGRWDTMYCKYNEKELKQMQILISIFQQLVVVDFMIKMEIRQRLESGQNQIKNLITIIRSYIVENIIQIV</sequence>
<keyword evidence="2" id="KW-1185">Reference proteome</keyword>
<dbReference type="PANTHER" id="PTHR33706:SF1">
    <property type="entry name" value="TPR REPEAT PROTEIN"/>
    <property type="match status" value="1"/>
</dbReference>
<evidence type="ECO:0000313" key="2">
    <source>
        <dbReference type="Proteomes" id="UP000692954"/>
    </source>
</evidence>
<evidence type="ECO:0000313" key="1">
    <source>
        <dbReference type="EMBL" id="CAD8128968.1"/>
    </source>
</evidence>
<protein>
    <recommendedName>
        <fullName evidence="3">MORN repeat protein</fullName>
    </recommendedName>
</protein>
<dbReference type="AlphaFoldDB" id="A0A8S1RL94"/>
<dbReference type="PANTHER" id="PTHR33706">
    <property type="entry name" value="MORN VARIANT REPEAT PROTEIN"/>
    <property type="match status" value="1"/>
</dbReference>
<dbReference type="Proteomes" id="UP000692954">
    <property type="component" value="Unassembled WGS sequence"/>
</dbReference>
<comment type="caution">
    <text evidence="1">The sequence shown here is derived from an EMBL/GenBank/DDBJ whole genome shotgun (WGS) entry which is preliminary data.</text>
</comment>
<evidence type="ECO:0008006" key="3">
    <source>
        <dbReference type="Google" id="ProtNLM"/>
    </source>
</evidence>
<reference evidence="1" key="1">
    <citation type="submission" date="2021-01" db="EMBL/GenBank/DDBJ databases">
        <authorList>
            <consortium name="Genoscope - CEA"/>
            <person name="William W."/>
        </authorList>
    </citation>
    <scope>NUCLEOTIDE SEQUENCE</scope>
</reference>